<sequence>MGTRYRRLVAAVLLALAAVMMPAHPAAAGTPADYPEFPYPATSYDEAFRGQFHFSSRAGWMNDPNGSFWYRGQYHLFYQHNPHGLAWDTMHWGHATSPDLVHWTQKPIALEPGVHAGDLWSGNGVVDTANVTGLKNGADDPILVFSGTNGATIHYSLDGARTFQTYGGGRKVAVPAGTSRDPKVFWHEPSRRWVMVMWSDGGGNGADFYTSADLLNWTWRSRYAAGWFFECPDMFQLPVDGNAADRRWVLTDASGEYVTGDFDGTTFLPRTAVRRMDHGANDAGGTFYAGQTFLGDPRGRVVQTVWQPAARGSVWSGNLTFPAELALRTGTDGVSLTRTPVDELASLRSGTVTLSDRTVTPTTPVSPAAADTYEVTAVFDAASATATRFGLRLHARADGTYDRAVTYDRAARTLYGAPLAPENGRVTMRVLVDRGQLEVFGNGGAVSISDVVRFDSAAGSQGLQAYAEGGSVRLVSLRFDRLGSAWGTGEPTLAGNLAGPWAAAGGTWTDVAGGKQGTATGDGFYLNSTVAGDGTYEADVRLRDAVAAGLTFRDRYTANVDAAGLVKLWRPGRDIATYATPIARDRTYHLRVVAAGPRLRVYLDHGTTPVIDAEDGTYATGRAGANVFAGTAVIGNITLGAPGFATNVAGPWRPVGGTWTAPGDGVRAQAAGDAFYLSGTTGTDFTYEADVRPVIGVAAALTFRATADASQHYTANVDTSGVVKLWRPGRDIAVYPTPIVPGRTRHLTVIATGSRLRVLLDGTQVIDAVDATYPTGLFGLNAYAGTASFQNVRLGPA</sequence>
<evidence type="ECO:0000256" key="3">
    <source>
        <dbReference type="ARBA" id="ARBA00023295"/>
    </source>
</evidence>
<evidence type="ECO:0000313" key="8">
    <source>
        <dbReference type="EMBL" id="MBB4764245.1"/>
    </source>
</evidence>
<dbReference type="SMART" id="SM00640">
    <property type="entry name" value="Glyco_32"/>
    <property type="match status" value="1"/>
</dbReference>
<dbReference type="SUPFAM" id="SSF49899">
    <property type="entry name" value="Concanavalin A-like lectins/glucanases"/>
    <property type="match status" value="1"/>
</dbReference>
<dbReference type="InterPro" id="IPR013189">
    <property type="entry name" value="Glyco_hydro_32_C"/>
</dbReference>
<feature type="domain" description="Glycosyl hydrolase family 32 N-terminal" evidence="6">
    <location>
        <begin position="53"/>
        <end position="332"/>
    </location>
</feature>
<dbReference type="AlphaFoldDB" id="A0A7W7I0N3"/>
<dbReference type="GO" id="GO:0004575">
    <property type="term" value="F:sucrose alpha-glucosidase activity"/>
    <property type="evidence" value="ECO:0007669"/>
    <property type="project" value="TreeGrafter"/>
</dbReference>
<dbReference type="GO" id="GO:0005987">
    <property type="term" value="P:sucrose catabolic process"/>
    <property type="evidence" value="ECO:0007669"/>
    <property type="project" value="TreeGrafter"/>
</dbReference>
<dbReference type="GO" id="GO:0005737">
    <property type="term" value="C:cytoplasm"/>
    <property type="evidence" value="ECO:0007669"/>
    <property type="project" value="TreeGrafter"/>
</dbReference>
<reference evidence="8 9" key="1">
    <citation type="submission" date="2020-08" db="EMBL/GenBank/DDBJ databases">
        <title>Sequencing the genomes of 1000 actinobacteria strains.</title>
        <authorList>
            <person name="Klenk H.-P."/>
        </authorList>
    </citation>
    <scope>NUCLEOTIDE SEQUENCE [LARGE SCALE GENOMIC DNA]</scope>
    <source>
        <strain evidence="8 9">DSM 43149</strain>
    </source>
</reference>
<keyword evidence="9" id="KW-1185">Reference proteome</keyword>
<dbReference type="EC" id="3.2.1.80" evidence="8"/>
<dbReference type="Gene3D" id="2.60.120.560">
    <property type="entry name" value="Exo-inulinase, domain 1"/>
    <property type="match status" value="3"/>
</dbReference>
<evidence type="ECO:0000256" key="4">
    <source>
        <dbReference type="RuleBase" id="RU362110"/>
    </source>
</evidence>
<gene>
    <name evidence="8" type="ORF">BJ971_004801</name>
</gene>
<comment type="caution">
    <text evidence="8">The sequence shown here is derived from an EMBL/GenBank/DDBJ whole genome shotgun (WGS) entry which is preliminary data.</text>
</comment>
<protein>
    <submittedName>
        <fullName evidence="8">Fructan beta-fructosidase</fullName>
        <ecNumber evidence="8">3.2.1.80</ecNumber>
    </submittedName>
</protein>
<proteinExistence type="inferred from homology"/>
<evidence type="ECO:0000259" key="6">
    <source>
        <dbReference type="Pfam" id="PF00251"/>
    </source>
</evidence>
<dbReference type="GO" id="GO:0051669">
    <property type="term" value="F:fructan beta-fructosidase activity"/>
    <property type="evidence" value="ECO:0007669"/>
    <property type="project" value="UniProtKB-EC"/>
</dbReference>
<dbReference type="Pfam" id="PF00251">
    <property type="entry name" value="Glyco_hydro_32N"/>
    <property type="match status" value="1"/>
</dbReference>
<dbReference type="InterPro" id="IPR013320">
    <property type="entry name" value="ConA-like_dom_sf"/>
</dbReference>
<dbReference type="InterPro" id="IPR001362">
    <property type="entry name" value="Glyco_hydro_32"/>
</dbReference>
<evidence type="ECO:0000256" key="5">
    <source>
        <dbReference type="SAM" id="SignalP"/>
    </source>
</evidence>
<accession>A0A7W7I0N3</accession>
<dbReference type="CDD" id="cd18622">
    <property type="entry name" value="GH32_Inu-like"/>
    <property type="match status" value="1"/>
</dbReference>
<evidence type="ECO:0000259" key="7">
    <source>
        <dbReference type="Pfam" id="PF08244"/>
    </source>
</evidence>
<keyword evidence="2 4" id="KW-0378">Hydrolase</keyword>
<dbReference type="PANTHER" id="PTHR42800">
    <property type="entry name" value="EXOINULINASE INUD (AFU_ORTHOLOGUE AFUA_5G00480)"/>
    <property type="match status" value="1"/>
</dbReference>
<comment type="similarity">
    <text evidence="1 4">Belongs to the glycosyl hydrolase 32 family.</text>
</comment>
<dbReference type="InterPro" id="IPR023296">
    <property type="entry name" value="Glyco_hydro_beta-prop_sf"/>
</dbReference>
<keyword evidence="5" id="KW-0732">Signal</keyword>
<dbReference type="Gene3D" id="2.115.10.20">
    <property type="entry name" value="Glycosyl hydrolase domain, family 43"/>
    <property type="match status" value="1"/>
</dbReference>
<dbReference type="SUPFAM" id="SSF75005">
    <property type="entry name" value="Arabinanase/levansucrase/invertase"/>
    <property type="match status" value="1"/>
</dbReference>
<dbReference type="PANTHER" id="PTHR42800:SF1">
    <property type="entry name" value="EXOINULINASE INUD (AFU_ORTHOLOGUE AFUA_5G00480)"/>
    <property type="match status" value="1"/>
</dbReference>
<keyword evidence="3 4" id="KW-0326">Glycosidase</keyword>
<dbReference type="Pfam" id="PF08244">
    <property type="entry name" value="Glyco_hydro_32C"/>
    <property type="match status" value="1"/>
</dbReference>
<evidence type="ECO:0000256" key="2">
    <source>
        <dbReference type="ARBA" id="ARBA00022801"/>
    </source>
</evidence>
<name>A0A7W7I0N3_9ACTN</name>
<feature type="domain" description="Glycosyl hydrolase family 32 C-terminal" evidence="7">
    <location>
        <begin position="343"/>
        <end position="478"/>
    </location>
</feature>
<feature type="chain" id="PRO_5031278981" evidence="5">
    <location>
        <begin position="29"/>
        <end position="797"/>
    </location>
</feature>
<dbReference type="Proteomes" id="UP000578112">
    <property type="component" value="Unassembled WGS sequence"/>
</dbReference>
<dbReference type="InterPro" id="IPR013148">
    <property type="entry name" value="Glyco_hydro_32_N"/>
</dbReference>
<evidence type="ECO:0000256" key="1">
    <source>
        <dbReference type="ARBA" id="ARBA00009902"/>
    </source>
</evidence>
<dbReference type="RefSeq" id="WP_184995451.1">
    <property type="nucleotide sequence ID" value="NZ_BOMK01000048.1"/>
</dbReference>
<evidence type="ECO:0000313" key="9">
    <source>
        <dbReference type="Proteomes" id="UP000578112"/>
    </source>
</evidence>
<dbReference type="EMBL" id="JACHNH010000001">
    <property type="protein sequence ID" value="MBB4764245.1"/>
    <property type="molecule type" value="Genomic_DNA"/>
</dbReference>
<organism evidence="8 9">
    <name type="scientific">Actinoplanes digitatis</name>
    <dbReference type="NCBI Taxonomy" id="1868"/>
    <lineage>
        <taxon>Bacteria</taxon>
        <taxon>Bacillati</taxon>
        <taxon>Actinomycetota</taxon>
        <taxon>Actinomycetes</taxon>
        <taxon>Micromonosporales</taxon>
        <taxon>Micromonosporaceae</taxon>
        <taxon>Actinoplanes</taxon>
    </lineage>
</organism>
<feature type="signal peptide" evidence="5">
    <location>
        <begin position="1"/>
        <end position="28"/>
    </location>
</feature>